<dbReference type="AlphaFoldDB" id="A0A8J2SNT6"/>
<evidence type="ECO:0000313" key="1">
    <source>
        <dbReference type="EMBL" id="CAH0375998.1"/>
    </source>
</evidence>
<feature type="non-terminal residue" evidence="1">
    <location>
        <position position="1"/>
    </location>
</feature>
<accession>A0A8J2SNT6</accession>
<dbReference type="Proteomes" id="UP000789595">
    <property type="component" value="Unassembled WGS sequence"/>
</dbReference>
<protein>
    <submittedName>
        <fullName evidence="1">Uncharacterized protein</fullName>
    </submittedName>
</protein>
<name>A0A8J2SNT6_9STRA</name>
<evidence type="ECO:0000313" key="2">
    <source>
        <dbReference type="Proteomes" id="UP000789595"/>
    </source>
</evidence>
<keyword evidence="2" id="KW-1185">Reference proteome</keyword>
<dbReference type="EMBL" id="CAKKNE010000005">
    <property type="protein sequence ID" value="CAH0375998.1"/>
    <property type="molecule type" value="Genomic_DNA"/>
</dbReference>
<comment type="caution">
    <text evidence="1">The sequence shown here is derived from an EMBL/GenBank/DDBJ whole genome shotgun (WGS) entry which is preliminary data.</text>
</comment>
<proteinExistence type="predicted"/>
<organism evidence="1 2">
    <name type="scientific">Pelagomonas calceolata</name>
    <dbReference type="NCBI Taxonomy" id="35677"/>
    <lineage>
        <taxon>Eukaryota</taxon>
        <taxon>Sar</taxon>
        <taxon>Stramenopiles</taxon>
        <taxon>Ochrophyta</taxon>
        <taxon>Pelagophyceae</taxon>
        <taxon>Pelagomonadales</taxon>
        <taxon>Pelagomonadaceae</taxon>
        <taxon>Pelagomonas</taxon>
    </lineage>
</organism>
<reference evidence="1" key="1">
    <citation type="submission" date="2021-11" db="EMBL/GenBank/DDBJ databases">
        <authorList>
            <consortium name="Genoscope - CEA"/>
            <person name="William W."/>
        </authorList>
    </citation>
    <scope>NUCLEOTIDE SEQUENCE</scope>
</reference>
<gene>
    <name evidence="1" type="ORF">PECAL_5P05510</name>
</gene>
<sequence length="95" mass="10278">MSMLLIGMCTSLTKKPTKPMIRKPIIVADAIRANSFLSGLVHFFTRWIERTLTNCLKGCTITALTSDIFAAGSGRCGRCRYLGRCGNCTTSGVTA</sequence>